<feature type="domain" description="Glycosyl hydrolase family 13 catalytic" evidence="2">
    <location>
        <begin position="166"/>
        <end position="583"/>
    </location>
</feature>
<dbReference type="InterPro" id="IPR017853">
    <property type="entry name" value="GH"/>
</dbReference>
<evidence type="ECO:0000313" key="3">
    <source>
        <dbReference type="EMBL" id="SUZ90594.1"/>
    </source>
</evidence>
<evidence type="ECO:0000256" key="1">
    <source>
        <dbReference type="ARBA" id="ARBA00008061"/>
    </source>
</evidence>
<organism evidence="3">
    <name type="scientific">marine metagenome</name>
    <dbReference type="NCBI Taxonomy" id="408172"/>
    <lineage>
        <taxon>unclassified sequences</taxon>
        <taxon>metagenomes</taxon>
        <taxon>ecological metagenomes</taxon>
    </lineage>
</organism>
<proteinExistence type="inferred from homology"/>
<dbReference type="GO" id="GO:0005975">
    <property type="term" value="P:carbohydrate metabolic process"/>
    <property type="evidence" value="ECO:0007669"/>
    <property type="project" value="InterPro"/>
</dbReference>
<comment type="similarity">
    <text evidence="1">Belongs to the glycosyl hydrolase 13 family.</text>
</comment>
<dbReference type="SUPFAM" id="SSF81296">
    <property type="entry name" value="E set domains"/>
    <property type="match status" value="1"/>
</dbReference>
<dbReference type="InterPro" id="IPR004193">
    <property type="entry name" value="Glyco_hydro_13_N"/>
</dbReference>
<dbReference type="InterPro" id="IPR014756">
    <property type="entry name" value="Ig_E-set"/>
</dbReference>
<dbReference type="AlphaFoldDB" id="A0A381RH67"/>
<sequence length="671" mass="76194">MELLIAEMKIKIAVIILLFLVSGMLTCVQPAPNLGLSYGAFLRPDGIEFRLLAPSSKRVQLVIFSSPADESGNEYPMDRSESGVWSYFLKDAGPGTLYGYRLEGPLNDSTIIVADPYSKAAVTQNTWRHIAKSLVMEPGFDWQGDTWQNIDPKDLIIYEAHLRDMTIHPSSEAKSAGSYAGFIEENQRGGIAHLKNLGVNAVQFLPLWDFANVEIPYQEEAAGMVNTWNPYERNHWGYMPTFYMAPESYYASDGSAVPGEWNGRDGRAVRELKEVVRELHRNNIAVIMDVVVNHVSNYDWHPLKYIDRELYFKLDSEGNFLSQCCGNLLDTDNEHVRTYIIESLKYWMVEYHVDGFRFDQAHLLSAKTAKHILSELRSVNPHVIVYGEAWNNRGREFSELGWGSFNAHFRDVLRGDLHDFSKKGFLFGSYRPNENKNDLKTIVTGTLWGNKGIYNTPAHTINFLEVHDDYCFSDFLRLSSGQNSKDELIKDRLQHIALTPEIFKMNTLGALVLLTSQGIPLIHQGQEWAHTQVVAATDRPDSNVGKMDPNPYNKDNGTNWINWEEAAQNRALVNYYSSLILLRKKYYQLRNSSLDDIRFFDLDSRFGLGYAIADDMVVFLNGSVTEILNVKLPPGKWLQLVNASEIDLNGLRIAEGYINIQPTSGTVFIRS</sequence>
<dbReference type="GO" id="GO:0004553">
    <property type="term" value="F:hydrolase activity, hydrolyzing O-glycosyl compounds"/>
    <property type="evidence" value="ECO:0007669"/>
    <property type="project" value="InterPro"/>
</dbReference>
<evidence type="ECO:0000259" key="2">
    <source>
        <dbReference type="SMART" id="SM00642"/>
    </source>
</evidence>
<dbReference type="InterPro" id="IPR013783">
    <property type="entry name" value="Ig-like_fold"/>
</dbReference>
<dbReference type="EMBL" id="UINC01001907">
    <property type="protein sequence ID" value="SUZ90594.1"/>
    <property type="molecule type" value="Genomic_DNA"/>
</dbReference>
<gene>
    <name evidence="3" type="ORF">METZ01_LOCUS43448</name>
</gene>
<dbReference type="Gene3D" id="3.20.20.80">
    <property type="entry name" value="Glycosidases"/>
    <property type="match status" value="1"/>
</dbReference>
<dbReference type="PANTHER" id="PTHR43002">
    <property type="entry name" value="GLYCOGEN DEBRANCHING ENZYME"/>
    <property type="match status" value="1"/>
</dbReference>
<dbReference type="CDD" id="cd02856">
    <property type="entry name" value="E_set_GDE_Isoamylase_N"/>
    <property type="match status" value="1"/>
</dbReference>
<dbReference type="InterPro" id="IPR044505">
    <property type="entry name" value="GlgX_Isoamylase_N_E_set"/>
</dbReference>
<name>A0A381RH67_9ZZZZ</name>
<dbReference type="SUPFAM" id="SSF51445">
    <property type="entry name" value="(Trans)glycosidases"/>
    <property type="match status" value="1"/>
</dbReference>
<reference evidence="3" key="1">
    <citation type="submission" date="2018-05" db="EMBL/GenBank/DDBJ databases">
        <authorList>
            <person name="Lanie J.A."/>
            <person name="Ng W.-L."/>
            <person name="Kazmierczak K.M."/>
            <person name="Andrzejewski T.M."/>
            <person name="Davidsen T.M."/>
            <person name="Wayne K.J."/>
            <person name="Tettelin H."/>
            <person name="Glass J.I."/>
            <person name="Rusch D."/>
            <person name="Podicherti R."/>
            <person name="Tsui H.-C.T."/>
            <person name="Winkler M.E."/>
        </authorList>
    </citation>
    <scope>NUCLEOTIDE SEQUENCE</scope>
</reference>
<protein>
    <recommendedName>
        <fullName evidence="2">Glycosyl hydrolase family 13 catalytic domain-containing protein</fullName>
    </recommendedName>
</protein>
<dbReference type="Gene3D" id="2.60.40.10">
    <property type="entry name" value="Immunoglobulins"/>
    <property type="match status" value="1"/>
</dbReference>
<dbReference type="SMART" id="SM00642">
    <property type="entry name" value="Aamy"/>
    <property type="match status" value="1"/>
</dbReference>
<dbReference type="Pfam" id="PF02922">
    <property type="entry name" value="CBM_48"/>
    <property type="match status" value="1"/>
</dbReference>
<dbReference type="InterPro" id="IPR006047">
    <property type="entry name" value="GH13_cat_dom"/>
</dbReference>
<accession>A0A381RH67</accession>